<keyword evidence="1" id="KW-0812">Transmembrane</keyword>
<evidence type="ECO:0000256" key="1">
    <source>
        <dbReference type="SAM" id="Phobius"/>
    </source>
</evidence>
<dbReference type="Proteomes" id="UP000288805">
    <property type="component" value="Unassembled WGS sequence"/>
</dbReference>
<dbReference type="EMBL" id="QGNW01001220">
    <property type="protein sequence ID" value="RVW49746.1"/>
    <property type="molecule type" value="Genomic_DNA"/>
</dbReference>
<keyword evidence="1" id="KW-0472">Membrane</keyword>
<sequence length="52" mass="5990">MPLADILAFFSGFLECYFLLLILMSSPPRVLPEFFKVYLPEYSSDRLVISSL</sequence>
<dbReference type="AlphaFoldDB" id="A0A438EPR7"/>
<accession>A0A438EPR7</accession>
<feature type="transmembrane region" description="Helical" evidence="1">
    <location>
        <begin position="6"/>
        <end position="24"/>
    </location>
</feature>
<gene>
    <name evidence="2" type="ORF">CK203_070008</name>
</gene>
<reference evidence="2 3" key="1">
    <citation type="journal article" date="2018" name="PLoS Genet.">
        <title>Population sequencing reveals clonal diversity and ancestral inbreeding in the grapevine cultivar Chardonnay.</title>
        <authorList>
            <person name="Roach M.J."/>
            <person name="Johnson D.L."/>
            <person name="Bohlmann J."/>
            <person name="van Vuuren H.J."/>
            <person name="Jones S.J."/>
            <person name="Pretorius I.S."/>
            <person name="Schmidt S.A."/>
            <person name="Borneman A.R."/>
        </authorList>
    </citation>
    <scope>NUCLEOTIDE SEQUENCE [LARGE SCALE GENOMIC DNA]</scope>
    <source>
        <strain evidence="3">cv. Chardonnay</strain>
        <tissue evidence="2">Leaf</tissue>
    </source>
</reference>
<evidence type="ECO:0000313" key="3">
    <source>
        <dbReference type="Proteomes" id="UP000288805"/>
    </source>
</evidence>
<name>A0A438EPR7_VITVI</name>
<comment type="caution">
    <text evidence="2">The sequence shown here is derived from an EMBL/GenBank/DDBJ whole genome shotgun (WGS) entry which is preliminary data.</text>
</comment>
<proteinExistence type="predicted"/>
<evidence type="ECO:0000313" key="2">
    <source>
        <dbReference type="EMBL" id="RVW49746.1"/>
    </source>
</evidence>
<keyword evidence="1" id="KW-1133">Transmembrane helix</keyword>
<organism evidence="2 3">
    <name type="scientific">Vitis vinifera</name>
    <name type="common">Grape</name>
    <dbReference type="NCBI Taxonomy" id="29760"/>
    <lineage>
        <taxon>Eukaryota</taxon>
        <taxon>Viridiplantae</taxon>
        <taxon>Streptophyta</taxon>
        <taxon>Embryophyta</taxon>
        <taxon>Tracheophyta</taxon>
        <taxon>Spermatophyta</taxon>
        <taxon>Magnoliopsida</taxon>
        <taxon>eudicotyledons</taxon>
        <taxon>Gunneridae</taxon>
        <taxon>Pentapetalae</taxon>
        <taxon>rosids</taxon>
        <taxon>Vitales</taxon>
        <taxon>Vitaceae</taxon>
        <taxon>Viteae</taxon>
        <taxon>Vitis</taxon>
    </lineage>
</organism>
<protein>
    <submittedName>
        <fullName evidence="2">Uncharacterized protein</fullName>
    </submittedName>
</protein>